<comment type="caution">
    <text evidence="1">The sequence shown here is derived from an EMBL/GenBank/DDBJ whole genome shotgun (WGS) entry which is preliminary data.</text>
</comment>
<accession>A0ACC2T4G7</accession>
<keyword evidence="2" id="KW-1185">Reference proteome</keyword>
<evidence type="ECO:0000313" key="2">
    <source>
        <dbReference type="Proteomes" id="UP001165960"/>
    </source>
</evidence>
<gene>
    <name evidence="1" type="ORF">DSO57_1018513</name>
</gene>
<dbReference type="Proteomes" id="UP001165960">
    <property type="component" value="Unassembled WGS sequence"/>
</dbReference>
<dbReference type="EMBL" id="QTSX02003631">
    <property type="protein sequence ID" value="KAJ9069434.1"/>
    <property type="molecule type" value="Genomic_DNA"/>
</dbReference>
<sequence>MYSFKGRKLDFNQYSVKFICAKPPVAPPLTTPPPPALAALLDEYKDVFSETLDQQPTPQEINHAVQLQGSLPKAHVMKPGIDRGIG</sequence>
<name>A0ACC2T4G7_9FUNG</name>
<protein>
    <submittedName>
        <fullName evidence="1">Uncharacterized protein</fullName>
    </submittedName>
</protein>
<reference evidence="1" key="1">
    <citation type="submission" date="2022-04" db="EMBL/GenBank/DDBJ databases">
        <title>Genome of the entomopathogenic fungus Entomophthora muscae.</title>
        <authorList>
            <person name="Elya C."/>
            <person name="Lovett B.R."/>
            <person name="Lee E."/>
            <person name="Macias A.M."/>
            <person name="Hajek A.E."/>
            <person name="De Bivort B.L."/>
            <person name="Kasson M.T."/>
            <person name="De Fine Licht H.H."/>
            <person name="Stajich J.E."/>
        </authorList>
    </citation>
    <scope>NUCLEOTIDE SEQUENCE</scope>
    <source>
        <strain evidence="1">Berkeley</strain>
    </source>
</reference>
<organism evidence="1 2">
    <name type="scientific">Entomophthora muscae</name>
    <dbReference type="NCBI Taxonomy" id="34485"/>
    <lineage>
        <taxon>Eukaryota</taxon>
        <taxon>Fungi</taxon>
        <taxon>Fungi incertae sedis</taxon>
        <taxon>Zoopagomycota</taxon>
        <taxon>Entomophthoromycotina</taxon>
        <taxon>Entomophthoromycetes</taxon>
        <taxon>Entomophthorales</taxon>
        <taxon>Entomophthoraceae</taxon>
        <taxon>Entomophthora</taxon>
    </lineage>
</organism>
<proteinExistence type="predicted"/>
<evidence type="ECO:0000313" key="1">
    <source>
        <dbReference type="EMBL" id="KAJ9069434.1"/>
    </source>
</evidence>